<dbReference type="PANTHER" id="PTHR43772">
    <property type="entry name" value="ENDO-1,4-BETA-XYLANASE"/>
    <property type="match status" value="1"/>
</dbReference>
<dbReference type="Proteomes" id="UP000078454">
    <property type="component" value="Unassembled WGS sequence"/>
</dbReference>
<dbReference type="SUPFAM" id="SSF75005">
    <property type="entry name" value="Arabinanase/levansucrase/invertase"/>
    <property type="match status" value="1"/>
</dbReference>
<dbReference type="OrthoDB" id="9794572at2"/>
<proteinExistence type="predicted"/>
<dbReference type="AlphaFoldDB" id="A0A198A0P1"/>
<keyword evidence="1" id="KW-0858">Xylan degradation</keyword>
<dbReference type="PANTHER" id="PTHR43772:SF2">
    <property type="entry name" value="PUTATIVE (AFU_ORTHOLOGUE AFUA_2G04480)-RELATED"/>
    <property type="match status" value="1"/>
</dbReference>
<keyword evidence="1" id="KW-0624">Polysaccharide degradation</keyword>
<organism evidence="3 4">
    <name type="scientific">Paenibacillus oryzisoli</name>
    <dbReference type="NCBI Taxonomy" id="1850517"/>
    <lineage>
        <taxon>Bacteria</taxon>
        <taxon>Bacillati</taxon>
        <taxon>Bacillota</taxon>
        <taxon>Bacilli</taxon>
        <taxon>Bacillales</taxon>
        <taxon>Paenibacillaceae</taxon>
        <taxon>Paenibacillus</taxon>
    </lineage>
</organism>
<name>A0A198A0P1_9BACL</name>
<keyword evidence="4" id="KW-1185">Reference proteome</keyword>
<gene>
    <name evidence="3" type="ORF">A8708_34405</name>
</gene>
<dbReference type="GO" id="GO:0045493">
    <property type="term" value="P:xylan catabolic process"/>
    <property type="evidence" value="ECO:0007669"/>
    <property type="project" value="UniProtKB-KW"/>
</dbReference>
<keyword evidence="2" id="KW-0119">Carbohydrate metabolism</keyword>
<dbReference type="EMBL" id="LYPB01000089">
    <property type="protein sequence ID" value="OAS14588.1"/>
    <property type="molecule type" value="Genomic_DNA"/>
</dbReference>
<dbReference type="InterPro" id="IPR023296">
    <property type="entry name" value="Glyco_hydro_beta-prop_sf"/>
</dbReference>
<reference evidence="3 4" key="1">
    <citation type="submission" date="2016-05" db="EMBL/GenBank/DDBJ databases">
        <title>Paenibacillus sp. 1ZS3-15 nov., isolated from the rhizosphere soil.</title>
        <authorList>
            <person name="Zhang X.X."/>
            <person name="Zhang J."/>
        </authorList>
    </citation>
    <scope>NUCLEOTIDE SEQUENCE [LARGE SCALE GENOMIC DNA]</scope>
    <source>
        <strain evidence="3 4">1ZS3-15</strain>
    </source>
</reference>
<evidence type="ECO:0000256" key="2">
    <source>
        <dbReference type="ARBA" id="ARBA00023277"/>
    </source>
</evidence>
<accession>A0A198A0P1</accession>
<comment type="caution">
    <text evidence="3">The sequence shown here is derived from an EMBL/GenBank/DDBJ whole genome shotgun (WGS) entry which is preliminary data.</text>
</comment>
<evidence type="ECO:0000313" key="4">
    <source>
        <dbReference type="Proteomes" id="UP000078454"/>
    </source>
</evidence>
<evidence type="ECO:0000313" key="3">
    <source>
        <dbReference type="EMBL" id="OAS14588.1"/>
    </source>
</evidence>
<evidence type="ECO:0008006" key="5">
    <source>
        <dbReference type="Google" id="ProtNLM"/>
    </source>
</evidence>
<dbReference type="CDD" id="cd08994">
    <property type="entry name" value="GH43_62_32_68_117_130-like"/>
    <property type="match status" value="1"/>
</dbReference>
<dbReference type="InterPro" id="IPR052176">
    <property type="entry name" value="Glycosyl_Hydrlase_43_Enz"/>
</dbReference>
<dbReference type="STRING" id="1850517.A8708_34405"/>
<sequence>MLILKQLGEMCMNFQEMLRPVPVEAKFELAGWHVWCGSMTRDAEGRYYLFYSRWPESAGFEAWVTHSEIAYAVADHPLGPFHHVDTIWTNRDRAAGWDRDVTHNPAILRHDNRYYLYYMGTHGPEFDLDQPADEATWWAYRNHQRIGVAVADHPAGPWTRGASPVLDVSPGEWDGLLTSNPTVCETPDGRILMMYKGVAEGPPPKGGAVNAGIAFADHPLGPFRKLPDPTVSNPTNDWAVEDPYVWCQGNHYYALMKDFQGYFTQSERGSVALFESSDGISWLPSRHVLAFDLRIHWAHQEPQSVFRLERPQLLFDDSGSPAVLLCAVLERAGSRSYNIRIPLVEDL</sequence>
<evidence type="ECO:0000256" key="1">
    <source>
        <dbReference type="ARBA" id="ARBA00022651"/>
    </source>
</evidence>
<protein>
    <recommendedName>
        <fullName evidence="5">Sucrase</fullName>
    </recommendedName>
</protein>
<dbReference type="Gene3D" id="2.115.10.20">
    <property type="entry name" value="Glycosyl hydrolase domain, family 43"/>
    <property type="match status" value="2"/>
</dbReference>